<evidence type="ECO:0000313" key="3">
    <source>
        <dbReference type="Proteomes" id="UP001159363"/>
    </source>
</evidence>
<comment type="caution">
    <text evidence="2">The sequence shown here is derived from an EMBL/GenBank/DDBJ whole genome shotgun (WGS) entry which is preliminary data.</text>
</comment>
<dbReference type="InterPro" id="IPR011335">
    <property type="entry name" value="Restrct_endonuc-II-like"/>
</dbReference>
<feature type="compositionally biased region" description="Basic and acidic residues" evidence="1">
    <location>
        <begin position="149"/>
        <end position="159"/>
    </location>
</feature>
<dbReference type="PANTHER" id="PTHR46609">
    <property type="entry name" value="EXONUCLEASE, PHAGE-TYPE/RECB, C-TERMINAL DOMAIN-CONTAINING PROTEIN"/>
    <property type="match status" value="1"/>
</dbReference>
<sequence length="168" mass="19801">MVDNMRRMLNECCLCIDSPYLGAMPDGLVNNNEIVEIKCPSAAEDLTPEGAVLSRKNTFWTLCKEKKNIIVRDICYNVVRTPRGMKVEIIERDDELWRMEMEQKLYKFYMDCLLPEFLYLRHPHSLPMRDPPYIIIEAQKAMGNKKRSYSRDSQTDNKVHKNARRKIL</sequence>
<evidence type="ECO:0000256" key="1">
    <source>
        <dbReference type="SAM" id="MobiDB-lite"/>
    </source>
</evidence>
<keyword evidence="3" id="KW-1185">Reference proteome</keyword>
<dbReference type="Gene3D" id="3.90.320.10">
    <property type="match status" value="1"/>
</dbReference>
<organism evidence="2 3">
    <name type="scientific">Dryococelus australis</name>
    <dbReference type="NCBI Taxonomy" id="614101"/>
    <lineage>
        <taxon>Eukaryota</taxon>
        <taxon>Metazoa</taxon>
        <taxon>Ecdysozoa</taxon>
        <taxon>Arthropoda</taxon>
        <taxon>Hexapoda</taxon>
        <taxon>Insecta</taxon>
        <taxon>Pterygota</taxon>
        <taxon>Neoptera</taxon>
        <taxon>Polyneoptera</taxon>
        <taxon>Phasmatodea</taxon>
        <taxon>Verophasmatodea</taxon>
        <taxon>Anareolatae</taxon>
        <taxon>Phasmatidae</taxon>
        <taxon>Eurycanthinae</taxon>
        <taxon>Dryococelus</taxon>
    </lineage>
</organism>
<evidence type="ECO:0000313" key="2">
    <source>
        <dbReference type="EMBL" id="KAJ8881580.1"/>
    </source>
</evidence>
<protein>
    <recommendedName>
        <fullName evidence="4">YqaJ viral recombinase domain-containing protein</fullName>
    </recommendedName>
</protein>
<feature type="region of interest" description="Disordered" evidence="1">
    <location>
        <begin position="144"/>
        <end position="168"/>
    </location>
</feature>
<gene>
    <name evidence="2" type="ORF">PR048_018064</name>
</gene>
<dbReference type="SUPFAM" id="SSF52980">
    <property type="entry name" value="Restriction endonuclease-like"/>
    <property type="match status" value="1"/>
</dbReference>
<dbReference type="InterPro" id="IPR051703">
    <property type="entry name" value="NF-kappa-B_Signaling_Reg"/>
</dbReference>
<dbReference type="Proteomes" id="UP001159363">
    <property type="component" value="Chromosome 5"/>
</dbReference>
<accession>A0ABQ9HB90</accession>
<dbReference type="EMBL" id="JARBHB010000006">
    <property type="protein sequence ID" value="KAJ8881580.1"/>
    <property type="molecule type" value="Genomic_DNA"/>
</dbReference>
<name>A0ABQ9HB90_9NEOP</name>
<dbReference type="PANTHER" id="PTHR46609:SF8">
    <property type="entry name" value="YQAJ VIRAL RECOMBINASE DOMAIN-CONTAINING PROTEIN"/>
    <property type="match status" value="1"/>
</dbReference>
<evidence type="ECO:0008006" key="4">
    <source>
        <dbReference type="Google" id="ProtNLM"/>
    </source>
</evidence>
<proteinExistence type="predicted"/>
<dbReference type="InterPro" id="IPR011604">
    <property type="entry name" value="PDDEXK-like_dom_sf"/>
</dbReference>
<reference evidence="2 3" key="1">
    <citation type="submission" date="2023-02" db="EMBL/GenBank/DDBJ databases">
        <title>LHISI_Scaffold_Assembly.</title>
        <authorList>
            <person name="Stuart O.P."/>
            <person name="Cleave R."/>
            <person name="Magrath M.J.L."/>
            <person name="Mikheyev A.S."/>
        </authorList>
    </citation>
    <scope>NUCLEOTIDE SEQUENCE [LARGE SCALE GENOMIC DNA]</scope>
    <source>
        <strain evidence="2">Daus_M_001</strain>
        <tissue evidence="2">Leg muscle</tissue>
    </source>
</reference>